<organism evidence="2 3">
    <name type="scientific">Bacillus cereus VD154</name>
    <dbReference type="NCBI Taxonomy" id="1053238"/>
    <lineage>
        <taxon>Bacteria</taxon>
        <taxon>Bacillati</taxon>
        <taxon>Bacillota</taxon>
        <taxon>Bacilli</taxon>
        <taxon>Bacillales</taxon>
        <taxon>Bacillaceae</taxon>
        <taxon>Bacillus</taxon>
        <taxon>Bacillus cereus group</taxon>
    </lineage>
</organism>
<accession>A0A9W5KXB6</accession>
<keyword evidence="1" id="KW-0812">Transmembrane</keyword>
<evidence type="ECO:0000256" key="1">
    <source>
        <dbReference type="SAM" id="Phobius"/>
    </source>
</evidence>
<keyword evidence="1" id="KW-1133">Transmembrane helix</keyword>
<dbReference type="RefSeq" id="WP_000259342.1">
    <property type="nucleotide sequence ID" value="NZ_JH791881.1"/>
</dbReference>
<keyword evidence="1" id="KW-0472">Membrane</keyword>
<evidence type="ECO:0008006" key="4">
    <source>
        <dbReference type="Google" id="ProtNLM"/>
    </source>
</evidence>
<proteinExistence type="predicted"/>
<protein>
    <recommendedName>
        <fullName evidence="4">Thioredoxin domain-containing protein</fullName>
    </recommendedName>
</protein>
<dbReference type="Proteomes" id="UP000006967">
    <property type="component" value="Unassembled WGS sequence"/>
</dbReference>
<feature type="transmembrane region" description="Helical" evidence="1">
    <location>
        <begin position="6"/>
        <end position="22"/>
    </location>
</feature>
<gene>
    <name evidence="2" type="ORF">IK5_02843</name>
</gene>
<evidence type="ECO:0000313" key="2">
    <source>
        <dbReference type="EMBL" id="EJR71945.1"/>
    </source>
</evidence>
<dbReference type="EMBL" id="AHFG01000030">
    <property type="protein sequence ID" value="EJR71945.1"/>
    <property type="molecule type" value="Genomic_DNA"/>
</dbReference>
<evidence type="ECO:0000313" key="3">
    <source>
        <dbReference type="Proteomes" id="UP000006967"/>
    </source>
</evidence>
<reference evidence="2 3" key="1">
    <citation type="submission" date="2012-04" db="EMBL/GenBank/DDBJ databases">
        <title>The Genome Sequence of Bacillus cereus VD154.</title>
        <authorList>
            <consortium name="The Broad Institute Genome Sequencing Platform"/>
            <consortium name="The Broad Institute Genome Sequencing Center for Infectious Disease"/>
            <person name="Feldgarden M."/>
            <person name="Van der Auwera G.A."/>
            <person name="Mahillon J."/>
            <person name="Duprez V."/>
            <person name="Timmery S."/>
            <person name="Mattelet C."/>
            <person name="Dierick K."/>
            <person name="Sun M."/>
            <person name="Yu Z."/>
            <person name="Zhu L."/>
            <person name="Hu X."/>
            <person name="Shank E.B."/>
            <person name="Swiecicka I."/>
            <person name="Hansen B.M."/>
            <person name="Andrup L."/>
            <person name="Young S.K."/>
            <person name="Zeng Q."/>
            <person name="Gargeya S."/>
            <person name="Fitzgerald M."/>
            <person name="Haas B."/>
            <person name="Abouelleil A."/>
            <person name="Alvarado L."/>
            <person name="Arachchi H.M."/>
            <person name="Berlin A."/>
            <person name="Chapman S.B."/>
            <person name="Goldberg J."/>
            <person name="Griggs A."/>
            <person name="Gujja S."/>
            <person name="Hansen M."/>
            <person name="Howarth C."/>
            <person name="Imamovic A."/>
            <person name="Larimer J."/>
            <person name="McCowen C."/>
            <person name="Montmayeur A."/>
            <person name="Murphy C."/>
            <person name="Neiman D."/>
            <person name="Pearson M."/>
            <person name="Priest M."/>
            <person name="Roberts A."/>
            <person name="Saif S."/>
            <person name="Shea T."/>
            <person name="Sisk P."/>
            <person name="Sykes S."/>
            <person name="Wortman J."/>
            <person name="Nusbaum C."/>
            <person name="Birren B."/>
        </authorList>
    </citation>
    <scope>NUCLEOTIDE SEQUENCE [LARGE SCALE GENOMIC DNA]</scope>
    <source>
        <strain evidence="2 3">VD154</strain>
    </source>
</reference>
<sequence>MVTYLFIIILIVAIITCAYIYIKIKKNQDFTASIMSGSEFRKKINDYTGYAICSDRESFIHDFNLFIELLNIINKERRCVLVDLSNDTHASTELNMELIKMLDISFIPSIIYMKNGKELKEIIHFGEFEENFNNQEFLVELKKRLGQD</sequence>
<comment type="caution">
    <text evidence="2">The sequence shown here is derived from an EMBL/GenBank/DDBJ whole genome shotgun (WGS) entry which is preliminary data.</text>
</comment>
<name>A0A9W5KXB6_BACCE</name>
<dbReference type="AlphaFoldDB" id="A0A9W5KXB6"/>